<organism evidence="2">
    <name type="scientific">Oryza brachyantha</name>
    <name type="common">malo sina</name>
    <dbReference type="NCBI Taxonomy" id="4533"/>
    <lineage>
        <taxon>Eukaryota</taxon>
        <taxon>Viridiplantae</taxon>
        <taxon>Streptophyta</taxon>
        <taxon>Embryophyta</taxon>
        <taxon>Tracheophyta</taxon>
        <taxon>Spermatophyta</taxon>
        <taxon>Magnoliopsida</taxon>
        <taxon>Liliopsida</taxon>
        <taxon>Poales</taxon>
        <taxon>Poaceae</taxon>
        <taxon>BOP clade</taxon>
        <taxon>Oryzoideae</taxon>
        <taxon>Oryzeae</taxon>
        <taxon>Oryzinae</taxon>
        <taxon>Oryza</taxon>
    </lineage>
</organism>
<dbReference type="EnsemblPlants" id="OB01G53270.1">
    <property type="protein sequence ID" value="OB01G53270.1"/>
    <property type="gene ID" value="OB01G53270"/>
</dbReference>
<name>J3L7X1_ORYBR</name>
<dbReference type="Proteomes" id="UP000006038">
    <property type="component" value="Chromosome 1"/>
</dbReference>
<feature type="compositionally biased region" description="Polar residues" evidence="1">
    <location>
        <begin position="1"/>
        <end position="12"/>
    </location>
</feature>
<proteinExistence type="predicted"/>
<dbReference type="HOGENOM" id="CLU_2907672_0_0_1"/>
<accession>J3L7X1</accession>
<dbReference type="Gramene" id="OB01G53270.1">
    <property type="protein sequence ID" value="OB01G53270.1"/>
    <property type="gene ID" value="OB01G53270"/>
</dbReference>
<dbReference type="AlphaFoldDB" id="J3L7X1"/>
<reference evidence="2" key="2">
    <citation type="submission" date="2013-04" db="UniProtKB">
        <authorList>
            <consortium name="EnsemblPlants"/>
        </authorList>
    </citation>
    <scope>IDENTIFICATION</scope>
</reference>
<feature type="region of interest" description="Disordered" evidence="1">
    <location>
        <begin position="1"/>
        <end position="33"/>
    </location>
</feature>
<sequence length="62" mass="6368">MASNKKTTQDSNLVRKMRWDHMPPTVSTRLPAATATATAAQRCSQGSGVSGCAGAAGAAEVY</sequence>
<evidence type="ECO:0000313" key="2">
    <source>
        <dbReference type="EnsemblPlants" id="OB01G53270.1"/>
    </source>
</evidence>
<protein>
    <submittedName>
        <fullName evidence="2">Uncharacterized protein</fullName>
    </submittedName>
</protein>
<evidence type="ECO:0000313" key="3">
    <source>
        <dbReference type="Proteomes" id="UP000006038"/>
    </source>
</evidence>
<reference evidence="2" key="1">
    <citation type="journal article" date="2013" name="Nat. Commun.">
        <title>Whole-genome sequencing of Oryza brachyantha reveals mechanisms underlying Oryza genome evolution.</title>
        <authorList>
            <person name="Chen J."/>
            <person name="Huang Q."/>
            <person name="Gao D."/>
            <person name="Wang J."/>
            <person name="Lang Y."/>
            <person name="Liu T."/>
            <person name="Li B."/>
            <person name="Bai Z."/>
            <person name="Luis Goicoechea J."/>
            <person name="Liang C."/>
            <person name="Chen C."/>
            <person name="Zhang W."/>
            <person name="Sun S."/>
            <person name="Liao Y."/>
            <person name="Zhang X."/>
            <person name="Yang L."/>
            <person name="Song C."/>
            <person name="Wang M."/>
            <person name="Shi J."/>
            <person name="Liu G."/>
            <person name="Liu J."/>
            <person name="Zhou H."/>
            <person name="Zhou W."/>
            <person name="Yu Q."/>
            <person name="An N."/>
            <person name="Chen Y."/>
            <person name="Cai Q."/>
            <person name="Wang B."/>
            <person name="Liu B."/>
            <person name="Min J."/>
            <person name="Huang Y."/>
            <person name="Wu H."/>
            <person name="Li Z."/>
            <person name="Zhang Y."/>
            <person name="Yin Y."/>
            <person name="Song W."/>
            <person name="Jiang J."/>
            <person name="Jackson S.A."/>
            <person name="Wing R.A."/>
            <person name="Wang J."/>
            <person name="Chen M."/>
        </authorList>
    </citation>
    <scope>NUCLEOTIDE SEQUENCE [LARGE SCALE GENOMIC DNA]</scope>
    <source>
        <strain evidence="2">cv. IRGC 101232</strain>
    </source>
</reference>
<keyword evidence="3" id="KW-1185">Reference proteome</keyword>
<evidence type="ECO:0000256" key="1">
    <source>
        <dbReference type="SAM" id="MobiDB-lite"/>
    </source>
</evidence>